<organism evidence="9 10">
    <name type="scientific">Acinetobacter radioresistens</name>
    <dbReference type="NCBI Taxonomy" id="40216"/>
    <lineage>
        <taxon>Bacteria</taxon>
        <taxon>Pseudomonadati</taxon>
        <taxon>Pseudomonadota</taxon>
        <taxon>Gammaproteobacteria</taxon>
        <taxon>Moraxellales</taxon>
        <taxon>Moraxellaceae</taxon>
        <taxon>Acinetobacter</taxon>
    </lineage>
</organism>
<accession>A0A3D3FZN8</accession>
<dbReference type="AlphaFoldDB" id="A0A3D3FZN8"/>
<sequence length="146" mass="16254">FNLPIKQVIDAKGTDDAEYSATEWQEWYGSKEGKLVNSGEFDGLEFQAAFDAFLAKLEPQGLANSKVQFRLRDWGVSRQRYWGCPIPMINCDTCGQVTVPEDQLPVVLPTDVVPDGSGNPLNKMPEFFETKCPCCGGDARRETDTL</sequence>
<keyword evidence="5" id="KW-0067">ATP-binding</keyword>
<feature type="domain" description="Leucyl-tRNA synthetase editing" evidence="8">
    <location>
        <begin position="1"/>
        <end position="57"/>
    </location>
</feature>
<dbReference type="InterPro" id="IPR009008">
    <property type="entry name" value="Val/Leu/Ile-tRNA-synth_edit"/>
</dbReference>
<dbReference type="PANTHER" id="PTHR43740:SF2">
    <property type="entry name" value="LEUCINE--TRNA LIGASE, MITOCHONDRIAL"/>
    <property type="match status" value="1"/>
</dbReference>
<evidence type="ECO:0000256" key="5">
    <source>
        <dbReference type="ARBA" id="ARBA00022840"/>
    </source>
</evidence>
<comment type="similarity">
    <text evidence="1">Belongs to the class-I aminoacyl-tRNA synthetase family.</text>
</comment>
<gene>
    <name evidence="9" type="ORF">DIC32_05225</name>
</gene>
<proteinExistence type="inferred from homology"/>
<dbReference type="EC" id="6.1.1.4" evidence="2"/>
<comment type="caution">
    <text evidence="9">The sequence shown here is derived from an EMBL/GenBank/DDBJ whole genome shotgun (WGS) entry which is preliminary data.</text>
</comment>
<evidence type="ECO:0000256" key="6">
    <source>
        <dbReference type="ARBA" id="ARBA00022917"/>
    </source>
</evidence>
<evidence type="ECO:0000256" key="1">
    <source>
        <dbReference type="ARBA" id="ARBA00005594"/>
    </source>
</evidence>
<evidence type="ECO:0000313" key="10">
    <source>
        <dbReference type="Proteomes" id="UP000262257"/>
    </source>
</evidence>
<protein>
    <recommendedName>
        <fullName evidence="2">leucine--tRNA ligase</fullName>
        <ecNumber evidence="2">6.1.1.4</ecNumber>
    </recommendedName>
</protein>
<evidence type="ECO:0000256" key="7">
    <source>
        <dbReference type="ARBA" id="ARBA00023146"/>
    </source>
</evidence>
<dbReference type="SUPFAM" id="SSF50677">
    <property type="entry name" value="ValRS/IleRS/LeuRS editing domain"/>
    <property type="match status" value="1"/>
</dbReference>
<evidence type="ECO:0000256" key="3">
    <source>
        <dbReference type="ARBA" id="ARBA00022598"/>
    </source>
</evidence>
<dbReference type="Proteomes" id="UP000262257">
    <property type="component" value="Unassembled WGS sequence"/>
</dbReference>
<dbReference type="EMBL" id="DPXL01000065">
    <property type="protein sequence ID" value="HCM31065.1"/>
    <property type="molecule type" value="Genomic_DNA"/>
</dbReference>
<dbReference type="InterPro" id="IPR014729">
    <property type="entry name" value="Rossmann-like_a/b/a_fold"/>
</dbReference>
<keyword evidence="4" id="KW-0547">Nucleotide-binding</keyword>
<dbReference type="Pfam" id="PF13603">
    <property type="entry name" value="tRNA-synt_1_2"/>
    <property type="match status" value="1"/>
</dbReference>
<dbReference type="GO" id="GO:0005524">
    <property type="term" value="F:ATP binding"/>
    <property type="evidence" value="ECO:0007669"/>
    <property type="project" value="UniProtKB-KW"/>
</dbReference>
<reference evidence="9 10" key="1">
    <citation type="journal article" date="2018" name="Nat. Biotechnol.">
        <title>A standardized bacterial taxonomy based on genome phylogeny substantially revises the tree of life.</title>
        <authorList>
            <person name="Parks D.H."/>
            <person name="Chuvochina M."/>
            <person name="Waite D.W."/>
            <person name="Rinke C."/>
            <person name="Skarshewski A."/>
            <person name="Chaumeil P.A."/>
            <person name="Hugenholtz P."/>
        </authorList>
    </citation>
    <scope>NUCLEOTIDE SEQUENCE [LARGE SCALE GENOMIC DNA]</scope>
    <source>
        <strain evidence="9">UBA10045</strain>
    </source>
</reference>
<evidence type="ECO:0000256" key="2">
    <source>
        <dbReference type="ARBA" id="ARBA00013164"/>
    </source>
</evidence>
<feature type="non-terminal residue" evidence="9">
    <location>
        <position position="146"/>
    </location>
</feature>
<dbReference type="GO" id="GO:0002161">
    <property type="term" value="F:aminoacyl-tRNA deacylase activity"/>
    <property type="evidence" value="ECO:0007669"/>
    <property type="project" value="InterPro"/>
</dbReference>
<name>A0A3D3FZN8_ACIRA</name>
<dbReference type="PANTHER" id="PTHR43740">
    <property type="entry name" value="LEUCYL-TRNA SYNTHETASE"/>
    <property type="match status" value="1"/>
</dbReference>
<evidence type="ECO:0000259" key="8">
    <source>
        <dbReference type="Pfam" id="PF13603"/>
    </source>
</evidence>
<dbReference type="GO" id="GO:0005829">
    <property type="term" value="C:cytosol"/>
    <property type="evidence" value="ECO:0007669"/>
    <property type="project" value="TreeGrafter"/>
</dbReference>
<keyword evidence="3 9" id="KW-0436">Ligase</keyword>
<dbReference type="GO" id="GO:0006429">
    <property type="term" value="P:leucyl-tRNA aminoacylation"/>
    <property type="evidence" value="ECO:0007669"/>
    <property type="project" value="InterPro"/>
</dbReference>
<dbReference type="InterPro" id="IPR025709">
    <property type="entry name" value="Leu_tRNA-synth_edit"/>
</dbReference>
<dbReference type="InterPro" id="IPR002302">
    <property type="entry name" value="Leu-tRNA-ligase"/>
</dbReference>
<dbReference type="SUPFAM" id="SSF52374">
    <property type="entry name" value="Nucleotidylyl transferase"/>
    <property type="match status" value="1"/>
</dbReference>
<keyword evidence="6" id="KW-0648">Protein biosynthesis</keyword>
<dbReference type="GO" id="GO:0004823">
    <property type="term" value="F:leucine-tRNA ligase activity"/>
    <property type="evidence" value="ECO:0007669"/>
    <property type="project" value="UniProtKB-EC"/>
</dbReference>
<keyword evidence="7" id="KW-0030">Aminoacyl-tRNA synthetase</keyword>
<dbReference type="Gene3D" id="3.40.50.620">
    <property type="entry name" value="HUPs"/>
    <property type="match status" value="1"/>
</dbReference>
<evidence type="ECO:0000256" key="4">
    <source>
        <dbReference type="ARBA" id="ARBA00022741"/>
    </source>
</evidence>
<evidence type="ECO:0000313" key="9">
    <source>
        <dbReference type="EMBL" id="HCM31065.1"/>
    </source>
</evidence>
<feature type="non-terminal residue" evidence="9">
    <location>
        <position position="1"/>
    </location>
</feature>